<reference evidence="1" key="1">
    <citation type="journal article" date="2014" name="Front. Microbiol.">
        <title>High frequency of phylogenetically diverse reductive dehalogenase-homologous genes in deep subseafloor sedimentary metagenomes.</title>
        <authorList>
            <person name="Kawai M."/>
            <person name="Futagami T."/>
            <person name="Toyoda A."/>
            <person name="Takaki Y."/>
            <person name="Nishi S."/>
            <person name="Hori S."/>
            <person name="Arai W."/>
            <person name="Tsubouchi T."/>
            <person name="Morono Y."/>
            <person name="Uchiyama I."/>
            <person name="Ito T."/>
            <person name="Fujiyama A."/>
            <person name="Inagaki F."/>
            <person name="Takami H."/>
        </authorList>
    </citation>
    <scope>NUCLEOTIDE SEQUENCE</scope>
    <source>
        <strain evidence="1">Expedition CK06-06</strain>
    </source>
</reference>
<accession>X0SW69</accession>
<name>X0SW69_9ZZZZ</name>
<comment type="caution">
    <text evidence="1">The sequence shown here is derived from an EMBL/GenBank/DDBJ whole genome shotgun (WGS) entry which is preliminary data.</text>
</comment>
<gene>
    <name evidence="1" type="ORF">S01H1_04645</name>
</gene>
<evidence type="ECO:0008006" key="2">
    <source>
        <dbReference type="Google" id="ProtNLM"/>
    </source>
</evidence>
<protein>
    <recommendedName>
        <fullName evidence="2">CBM-cenC domain-containing protein</fullName>
    </recommendedName>
</protein>
<dbReference type="EMBL" id="BARS01002441">
    <property type="protein sequence ID" value="GAF85239.1"/>
    <property type="molecule type" value="Genomic_DNA"/>
</dbReference>
<organism evidence="1">
    <name type="scientific">marine sediment metagenome</name>
    <dbReference type="NCBI Taxonomy" id="412755"/>
    <lineage>
        <taxon>unclassified sequences</taxon>
        <taxon>metagenomes</taxon>
        <taxon>ecological metagenomes</taxon>
    </lineage>
</organism>
<evidence type="ECO:0000313" key="1">
    <source>
        <dbReference type="EMBL" id="GAF85239.1"/>
    </source>
</evidence>
<proteinExistence type="predicted"/>
<dbReference type="AlphaFoldDB" id="X0SW69"/>
<feature type="non-terminal residue" evidence="1">
    <location>
        <position position="197"/>
    </location>
</feature>
<sequence length="197" mass="21238">MKPICLLACLAVCLLPIVAAEAAPAVPDKAKVVFADDFDNGQARAWRGGNVLTRGPADTKGALAATPGRLILSRDVTFKSSAQTFLTFRYYAENCYALCAQFANRTRGDNFKTFIRPIRRGQWTTATFNITADIQGCGNHTAGIRAGDQLAGLVVWPAERLGAAKFIIDDVAIYHMGPEALARRADNDLAQAVKDHA</sequence>